<dbReference type="Proteomes" id="UP001519654">
    <property type="component" value="Unassembled WGS sequence"/>
</dbReference>
<sequence>MSAFGDALMRKLHAPGGVEDLLFPAGAVRLARVRQLLGLLHSLPAAIVHDVVKLEATGLVFQRPLFRARRMIGTRVRTQPDHAHTDVRLDERDGGGPPEWIDLSVRLHVTVVLELDSAAVESIALGDVGEYDTLEEFRGKFRYLDLDGYLARHHVTTVDELKRSYRHLLGDIRLAAPPAFDPADPANQVSRTLDLAVLARDDADLTGALRQARLVADLAERAIAYPHETNAALAPVLVFPDTVGIPDEELAAFFSDQDVLAVKAAP</sequence>
<keyword evidence="2" id="KW-1185">Reference proteome</keyword>
<proteinExistence type="predicted"/>
<evidence type="ECO:0000313" key="2">
    <source>
        <dbReference type="Proteomes" id="UP001519654"/>
    </source>
</evidence>
<dbReference type="EMBL" id="JAHKKG010000018">
    <property type="protein sequence ID" value="MBU2670207.1"/>
    <property type="molecule type" value="Genomic_DNA"/>
</dbReference>
<name>A0ABS5Z3E2_9ACTN</name>
<comment type="caution">
    <text evidence="1">The sequence shown here is derived from an EMBL/GenBank/DDBJ whole genome shotgun (WGS) entry which is preliminary data.</text>
</comment>
<dbReference type="RefSeq" id="WP_215795431.1">
    <property type="nucleotide sequence ID" value="NZ_JAHKKG010000018.1"/>
</dbReference>
<evidence type="ECO:0000313" key="1">
    <source>
        <dbReference type="EMBL" id="MBU2670207.1"/>
    </source>
</evidence>
<gene>
    <name evidence="1" type="ORF">KOI35_42575</name>
</gene>
<accession>A0ABS5Z3E2</accession>
<organism evidence="1 2">
    <name type="scientific">Paractinoplanes bogorensis</name>
    <dbReference type="NCBI Taxonomy" id="1610840"/>
    <lineage>
        <taxon>Bacteria</taxon>
        <taxon>Bacillati</taxon>
        <taxon>Actinomycetota</taxon>
        <taxon>Actinomycetes</taxon>
        <taxon>Micromonosporales</taxon>
        <taxon>Micromonosporaceae</taxon>
        <taxon>Paractinoplanes</taxon>
    </lineage>
</organism>
<reference evidence="1 2" key="1">
    <citation type="submission" date="2021-06" db="EMBL/GenBank/DDBJ databases">
        <title>Actinoplanes lichenicola sp. nov., and Actinoplanes ovalisporus sp. nov., isolated from lichen in Thailand.</title>
        <authorList>
            <person name="Saeng-In P."/>
            <person name="Kanchanasin P."/>
            <person name="Yuki M."/>
            <person name="Kudo T."/>
            <person name="Ohkuma M."/>
            <person name="Phongsopitanun W."/>
            <person name="Tanasupawat S."/>
        </authorList>
    </citation>
    <scope>NUCLEOTIDE SEQUENCE [LARGE SCALE GENOMIC DNA]</scope>
    <source>
        <strain evidence="1 2">NBRC 110975</strain>
    </source>
</reference>
<protein>
    <submittedName>
        <fullName evidence="1">Uncharacterized protein</fullName>
    </submittedName>
</protein>